<organism evidence="5 6">
    <name type="scientific">Talaromyces stipitatus (strain ATCC 10500 / CBS 375.48 / QM 6759 / NRRL 1006)</name>
    <name type="common">Penicillium stipitatum</name>
    <dbReference type="NCBI Taxonomy" id="441959"/>
    <lineage>
        <taxon>Eukaryota</taxon>
        <taxon>Fungi</taxon>
        <taxon>Dikarya</taxon>
        <taxon>Ascomycota</taxon>
        <taxon>Pezizomycotina</taxon>
        <taxon>Eurotiomycetes</taxon>
        <taxon>Eurotiomycetidae</taxon>
        <taxon>Eurotiales</taxon>
        <taxon>Trichocomaceae</taxon>
        <taxon>Talaromyces</taxon>
        <taxon>Talaromyces sect. Talaromyces</taxon>
    </lineage>
</organism>
<evidence type="ECO:0000259" key="4">
    <source>
        <dbReference type="Pfam" id="PF02582"/>
    </source>
</evidence>
<dbReference type="VEuPathDB" id="FungiDB:TSTA_078440"/>
<dbReference type="EMBL" id="EQ962652">
    <property type="protein sequence ID" value="EED24485.1"/>
    <property type="molecule type" value="Genomic_DNA"/>
</dbReference>
<comment type="similarity">
    <text evidence="1">Belongs to the RMD1/sif2 family.</text>
</comment>
<feature type="domain" description="DUF155" evidence="4">
    <location>
        <begin position="412"/>
        <end position="595"/>
    </location>
</feature>
<dbReference type="InterPro" id="IPR051624">
    <property type="entry name" value="RMD1/Sad1-interacting"/>
</dbReference>
<evidence type="ECO:0000256" key="1">
    <source>
        <dbReference type="ARBA" id="ARBA00008306"/>
    </source>
</evidence>
<accession>B8LXI4</accession>
<evidence type="ECO:0000256" key="3">
    <source>
        <dbReference type="SAM" id="Phobius"/>
    </source>
</evidence>
<dbReference type="PANTHER" id="PTHR16255">
    <property type="entry name" value="REQUIRED FOR MEIOTIC NUCLEAR DIVISION PROTEIN 1 HOMOLOG"/>
    <property type="match status" value="1"/>
</dbReference>
<feature type="region of interest" description="Disordered" evidence="2">
    <location>
        <begin position="1"/>
        <end position="34"/>
    </location>
</feature>
<sequence>MAPPEAGRRNPTVLVTDSRDQHSQRPGRRTTQPATRLITVDNVLQYASDIPSMQQRRPMQQRPQMRPRSRLSASTGIVGGASGSNVSLGGAIGGVGGNIGGAGGAGGPLGTAGRLAAQARLPSRSTKVSEKLVLLPDLEDTEAETVGRIGGDGGDEDILSAPVDEELVRRIAEERNMDPDTLRRRLQLAASQRLQGDFGVDNDLAPLLAEEEILRQRLVPLEKAKSYAERLPKARRAEKLPRVTAYCTAQGFKMGATASFVKEWHGARTKLYDDCLYTAYHLPLLPGRGGYRLRSSPVLKGAGGRVVLDEEIERNERRDYHEEYYVEEHEHSVGGRRPNQNTESGDSDRSQSDQKSDAQDTDSGDSRPASSEQQQADSKSEAEHRPSSTTTSTTSTTTNRRIPSNVFNYAEMFVFSYGVVVFWNFTERQEKDILADLTFSSSGTGQQIPLATLPLAEEDIETEEFHFEYSTEISRPRVYNDMITLRSRDHMIKLAISHGIAQSTKLCFFEEAMSKEMTEAKDVPRRLAMTGKLGMKRDEVFRILGRLFKSRVEVNLSSNMLDVPNFFWESEPTLYPLYIAVREYLEIKPRIQVLNERCRVFLDLTEILSDSIADNTESHQTWIIIILIIISILVTTGEVFLRFGILSSNHATENPAGPSFVSSLMMNLLGRDSSSSSSMGVGGTCVSTEGSSTLLHETALLYVKGWQFTVQFHQPPPPTPVVRDNCIKTKIDIEEQRKVTSVETAIERCLKHPPLQGGGCDSFAVRLEIVDTLQARDGRNAQVMVVRVVYIAFRKMIDLSRNFMIRLILMMMMMMAVLILFVPEATLHTNLGHTMFFLGKDIPLFYGSHSLERPAVDGHCTVRLILIENIPLQNINSEQLTQKRRQSIMHSIIAFESRAYERDILLADLFRRNIILAHSLHADSVQSDIKEKDRLVSTDFAAAIFGRIRDDPVTLDYKPNPFLGEYISLLLRWKQRPSYNLTTGWIGIGRLSLRMSLGILIDSMTPLQYDCNGRYYYESILDAQGLDRGS</sequence>
<feature type="compositionally biased region" description="Basic and acidic residues" evidence="2">
    <location>
        <begin position="319"/>
        <end position="333"/>
    </location>
</feature>
<dbReference type="Proteomes" id="UP000001745">
    <property type="component" value="Unassembled WGS sequence"/>
</dbReference>
<feature type="compositionally biased region" description="Polar residues" evidence="2">
    <location>
        <begin position="368"/>
        <end position="377"/>
    </location>
</feature>
<dbReference type="eggNOG" id="KOG2861">
    <property type="taxonomic scope" value="Eukaryota"/>
</dbReference>
<dbReference type="GO" id="GO:0005739">
    <property type="term" value="C:mitochondrion"/>
    <property type="evidence" value="ECO:0007669"/>
    <property type="project" value="UniProtKB-ARBA"/>
</dbReference>
<dbReference type="PhylomeDB" id="B8LXI4"/>
<dbReference type="AlphaFoldDB" id="B8LXI4"/>
<feature type="transmembrane region" description="Helical" evidence="3">
    <location>
        <begin position="622"/>
        <end position="641"/>
    </location>
</feature>
<evidence type="ECO:0000256" key="2">
    <source>
        <dbReference type="SAM" id="MobiDB-lite"/>
    </source>
</evidence>
<dbReference type="OrthoDB" id="18302at2759"/>
<dbReference type="InterPro" id="IPR003734">
    <property type="entry name" value="DUF155"/>
</dbReference>
<evidence type="ECO:0000313" key="6">
    <source>
        <dbReference type="Proteomes" id="UP000001745"/>
    </source>
</evidence>
<keyword evidence="3" id="KW-0812">Transmembrane</keyword>
<protein>
    <submittedName>
        <fullName evidence="5">YagE family protein</fullName>
    </submittedName>
</protein>
<evidence type="ECO:0000313" key="5">
    <source>
        <dbReference type="EMBL" id="EED24485.1"/>
    </source>
</evidence>
<dbReference type="InParanoid" id="B8LXI4"/>
<dbReference type="HOGENOM" id="CLU_011220_3_0_1"/>
<keyword evidence="3" id="KW-0472">Membrane</keyword>
<feature type="compositionally biased region" description="Low complexity" evidence="2">
    <location>
        <begin position="387"/>
        <end position="398"/>
    </location>
</feature>
<keyword evidence="6" id="KW-1185">Reference proteome</keyword>
<dbReference type="Pfam" id="PF02582">
    <property type="entry name" value="DUF155"/>
    <property type="match status" value="1"/>
</dbReference>
<reference evidence="6" key="1">
    <citation type="journal article" date="2015" name="Genome Announc.">
        <title>Genome sequence of the AIDS-associated pathogen Penicillium marneffei (ATCC18224) and its near taxonomic relative Talaromyces stipitatus (ATCC10500).</title>
        <authorList>
            <person name="Nierman W.C."/>
            <person name="Fedorova-Abrams N.D."/>
            <person name="Andrianopoulos A."/>
        </authorList>
    </citation>
    <scope>NUCLEOTIDE SEQUENCE [LARGE SCALE GENOMIC DNA]</scope>
    <source>
        <strain evidence="6">ATCC 10500 / CBS 375.48 / QM 6759 / NRRL 1006</strain>
    </source>
</reference>
<feature type="compositionally biased region" description="Basic and acidic residues" evidence="2">
    <location>
        <begin position="346"/>
        <end position="358"/>
    </location>
</feature>
<dbReference type="GeneID" id="8101186"/>
<name>B8LXI4_TALSN</name>
<dbReference type="PANTHER" id="PTHR16255:SF4">
    <property type="entry name" value="SPORULATION PROTEIN RMD8"/>
    <property type="match status" value="1"/>
</dbReference>
<dbReference type="OMA" id="EWHGART"/>
<proteinExistence type="inferred from homology"/>
<gene>
    <name evidence="5" type="ORF">TSTA_078440</name>
</gene>
<keyword evidence="3" id="KW-1133">Transmembrane helix</keyword>
<feature type="transmembrane region" description="Helical" evidence="3">
    <location>
        <begin position="803"/>
        <end position="822"/>
    </location>
</feature>
<dbReference type="RefSeq" id="XP_002341872.1">
    <property type="nucleotide sequence ID" value="XM_002341831.1"/>
</dbReference>
<feature type="region of interest" description="Disordered" evidence="2">
    <location>
        <begin position="319"/>
        <end position="400"/>
    </location>
</feature>